<feature type="transmembrane region" description="Helical" evidence="11">
    <location>
        <begin position="330"/>
        <end position="349"/>
    </location>
</feature>
<evidence type="ECO:0000256" key="6">
    <source>
        <dbReference type="ARBA" id="ARBA00022989"/>
    </source>
</evidence>
<evidence type="ECO:0000256" key="11">
    <source>
        <dbReference type="SAM" id="Phobius"/>
    </source>
</evidence>
<dbReference type="PANTHER" id="PTHR13906">
    <property type="entry name" value="PORCUPINE"/>
    <property type="match status" value="1"/>
</dbReference>
<name>A0ABD2N6V6_9CUCU</name>
<evidence type="ECO:0000256" key="2">
    <source>
        <dbReference type="ARBA" id="ARBA00005074"/>
    </source>
</evidence>
<organism evidence="12 13">
    <name type="scientific">Cryptolaemus montrouzieri</name>
    <dbReference type="NCBI Taxonomy" id="559131"/>
    <lineage>
        <taxon>Eukaryota</taxon>
        <taxon>Metazoa</taxon>
        <taxon>Ecdysozoa</taxon>
        <taxon>Arthropoda</taxon>
        <taxon>Hexapoda</taxon>
        <taxon>Insecta</taxon>
        <taxon>Pterygota</taxon>
        <taxon>Neoptera</taxon>
        <taxon>Endopterygota</taxon>
        <taxon>Coleoptera</taxon>
        <taxon>Polyphaga</taxon>
        <taxon>Cucujiformia</taxon>
        <taxon>Coccinelloidea</taxon>
        <taxon>Coccinellidae</taxon>
        <taxon>Scymninae</taxon>
        <taxon>Scymnini</taxon>
        <taxon>Cryptolaemus</taxon>
    </lineage>
</organism>
<evidence type="ECO:0000313" key="12">
    <source>
        <dbReference type="EMBL" id="KAL3274405.1"/>
    </source>
</evidence>
<dbReference type="EMBL" id="JABFTP020000062">
    <property type="protein sequence ID" value="KAL3274405.1"/>
    <property type="molecule type" value="Genomic_DNA"/>
</dbReference>
<evidence type="ECO:0000256" key="10">
    <source>
        <dbReference type="ARBA" id="ARBA00093678"/>
    </source>
</evidence>
<evidence type="ECO:0000313" key="13">
    <source>
        <dbReference type="Proteomes" id="UP001516400"/>
    </source>
</evidence>
<comment type="subcellular location">
    <subcellularLocation>
        <location evidence="1">Membrane</location>
        <topology evidence="1">Multi-pass membrane protein</topology>
    </subcellularLocation>
</comment>
<evidence type="ECO:0000256" key="8">
    <source>
        <dbReference type="ARBA" id="ARBA00023315"/>
    </source>
</evidence>
<dbReference type="GO" id="GO:0016746">
    <property type="term" value="F:acyltransferase activity"/>
    <property type="evidence" value="ECO:0007669"/>
    <property type="project" value="UniProtKB-KW"/>
</dbReference>
<dbReference type="AlphaFoldDB" id="A0ABD2N6V6"/>
<dbReference type="Proteomes" id="UP001516400">
    <property type="component" value="Unassembled WGS sequence"/>
</dbReference>
<keyword evidence="13" id="KW-1185">Reference proteome</keyword>
<evidence type="ECO:0000256" key="7">
    <source>
        <dbReference type="ARBA" id="ARBA00023136"/>
    </source>
</evidence>
<keyword evidence="8" id="KW-0012">Acyltransferase</keyword>
<gene>
    <name evidence="12" type="ORF">HHI36_015798</name>
</gene>
<reference evidence="12 13" key="1">
    <citation type="journal article" date="2021" name="BMC Biol.">
        <title>Horizontally acquired antibacterial genes associated with adaptive radiation of ladybird beetles.</title>
        <authorList>
            <person name="Li H.S."/>
            <person name="Tang X.F."/>
            <person name="Huang Y.H."/>
            <person name="Xu Z.Y."/>
            <person name="Chen M.L."/>
            <person name="Du X.Y."/>
            <person name="Qiu B.Y."/>
            <person name="Chen P.T."/>
            <person name="Zhang W."/>
            <person name="Slipinski A."/>
            <person name="Escalona H.E."/>
            <person name="Waterhouse R.M."/>
            <person name="Zwick A."/>
            <person name="Pang H."/>
        </authorList>
    </citation>
    <scope>NUCLEOTIDE SEQUENCE [LARGE SCALE GENOMIC DNA]</scope>
    <source>
        <strain evidence="12">SYSU2018</strain>
    </source>
</reference>
<feature type="transmembrane region" description="Helical" evidence="11">
    <location>
        <begin position="295"/>
        <end position="318"/>
    </location>
</feature>
<comment type="similarity">
    <text evidence="3">Belongs to the membrane-bound acyltransferase family.</text>
</comment>
<evidence type="ECO:0000256" key="9">
    <source>
        <dbReference type="ARBA" id="ARBA00025707"/>
    </source>
</evidence>
<dbReference type="InterPro" id="IPR049941">
    <property type="entry name" value="LPLAT_7/PORCN-like"/>
</dbReference>
<protein>
    <recommendedName>
        <fullName evidence="10">Lysophospholipid acyltransferase 7</fullName>
    </recommendedName>
</protein>
<evidence type="ECO:0000256" key="1">
    <source>
        <dbReference type="ARBA" id="ARBA00004141"/>
    </source>
</evidence>
<dbReference type="GO" id="GO:0016020">
    <property type="term" value="C:membrane"/>
    <property type="evidence" value="ECO:0007669"/>
    <property type="project" value="UniProtKB-SubCell"/>
</dbReference>
<dbReference type="InterPro" id="IPR004299">
    <property type="entry name" value="MBOAT_fam"/>
</dbReference>
<keyword evidence="7 11" id="KW-0472">Membrane</keyword>
<proteinExistence type="inferred from homology"/>
<sequence>MILTLKIVGLAFEVYRSHNTTKDQKESDETEEEKEYSKINPSFVEIFHYCFNYIGVLTGPYYRYTTFKDSLNTQFASYADNWAFTLEKLKYVPMFIVLFLWSSATWPLSYAVTDEFYNQRSWLYRYWYIWPNFFTFRMRMYIGLVLSECVCTMAGLGVYPEKCKPKPGHGPSEEFLHIKEISENKDLLSKEKYNYDTIKNINPYGADFCVTYREGMKHWNICVQYWLAMNIYKQCPSKKFRTHITLLVSAVWHGVYTGYYACIGTVPFVLLVEDIWVKVLLKTEPEKQTDTQRKVYNFAIWFFKMHFFSYQAIAMHLLELGKIFHYYNSIFHAGLFVGIGLYFAGWNVYKKQKRRIKQETEQNGKEQTKLHAS</sequence>
<evidence type="ECO:0000256" key="5">
    <source>
        <dbReference type="ARBA" id="ARBA00022692"/>
    </source>
</evidence>
<keyword evidence="5 11" id="KW-0812">Transmembrane</keyword>
<dbReference type="PANTHER" id="PTHR13906:SF16">
    <property type="entry name" value="LYSOPHOSPHOLIPID ACYLTRANSFERASE 7"/>
    <property type="match status" value="1"/>
</dbReference>
<comment type="pathway">
    <text evidence="2">Lipid metabolism; phospholipid metabolism.</text>
</comment>
<keyword evidence="6 11" id="KW-1133">Transmembrane helix</keyword>
<comment type="pathway">
    <text evidence="9">Phospholipid metabolism.</text>
</comment>
<evidence type="ECO:0000256" key="3">
    <source>
        <dbReference type="ARBA" id="ARBA00010323"/>
    </source>
</evidence>
<dbReference type="Pfam" id="PF03062">
    <property type="entry name" value="MBOAT"/>
    <property type="match status" value="1"/>
</dbReference>
<comment type="caution">
    <text evidence="12">The sequence shown here is derived from an EMBL/GenBank/DDBJ whole genome shotgun (WGS) entry which is preliminary data.</text>
</comment>
<evidence type="ECO:0000256" key="4">
    <source>
        <dbReference type="ARBA" id="ARBA00022679"/>
    </source>
</evidence>
<accession>A0ABD2N6V6</accession>
<keyword evidence="4" id="KW-0808">Transferase</keyword>